<dbReference type="AlphaFoldDB" id="A0A3M0A496"/>
<feature type="transmembrane region" description="Helical" evidence="1">
    <location>
        <begin position="144"/>
        <end position="167"/>
    </location>
</feature>
<feature type="transmembrane region" description="Helical" evidence="1">
    <location>
        <begin position="20"/>
        <end position="42"/>
    </location>
</feature>
<feature type="transmembrane region" description="Helical" evidence="1">
    <location>
        <begin position="179"/>
        <end position="196"/>
    </location>
</feature>
<dbReference type="EMBL" id="REFI01000008">
    <property type="protein sequence ID" value="RMA77568.1"/>
    <property type="molecule type" value="Genomic_DNA"/>
</dbReference>
<dbReference type="OrthoDB" id="401366at2"/>
<sequence length="566" mass="64553">MNTFFKVQLKMFFRQPSTYFTSIIMALLHIGVSVAIFISFKVAGNNDDLIYSRHSVELFRSFIAPFGVISSFMATSIAVQSLFYKYKEEGMFYIMQSKPITRNQIYWATILAGLVVIAWQSFIISLGYFAGAIIYPIFSWKSKILSWMIFYAGFCLIGIFTLALGALIHNFIQSKPYQFVTGGLPTIIIVILNFIASPSETKKQVIDNVAATKVTKIVSRDDDAKLGKYLANPASKFKYWIENRLDNEKISDLIKDNNNSLYNKIFWMNPSTYFTTLYFEVDKQDAFTTTCLYADKVKYGENEFQNSLKNNEFVFKTIDHNAEGKEIVNYFALSYNPPMMAEIATVKTSEDPLFINMGSIIKNFNTKEIEAKTENGYKTIKRDLINKIDELYLDDNFVLNKTPIVLTPATLMGVIKSIQEDEALFEIIKKLTVDYVSFKNEPTLTKKEILKLSQADILKKADDPAFITFTFKFNLVKQTAIVYLLSKLIHDKNNSTLVDFNYADFSKYMNRANLLSGLKIVRLNSGSIVEFGSKKYMHWTVGLFVPLIISAILIAAGAVVFSRKDY</sequence>
<reference evidence="2 3" key="1">
    <citation type="submission" date="2018-10" db="EMBL/GenBank/DDBJ databases">
        <title>Genomic Encyclopedia of Archaeal and Bacterial Type Strains, Phase II (KMG-II): from individual species to whole genera.</title>
        <authorList>
            <person name="Goeker M."/>
        </authorList>
    </citation>
    <scope>NUCLEOTIDE SEQUENCE [LARGE SCALE GENOMIC DNA]</scope>
    <source>
        <strain evidence="2 3">ATCC 29870</strain>
    </source>
</reference>
<evidence type="ECO:0000256" key="1">
    <source>
        <dbReference type="SAM" id="Phobius"/>
    </source>
</evidence>
<evidence type="ECO:0000313" key="2">
    <source>
        <dbReference type="EMBL" id="RMA77568.1"/>
    </source>
</evidence>
<feature type="transmembrane region" description="Helical" evidence="1">
    <location>
        <begin position="105"/>
        <end position="138"/>
    </location>
</feature>
<accession>A0A3M0A496</accession>
<proteinExistence type="predicted"/>
<feature type="transmembrane region" description="Helical" evidence="1">
    <location>
        <begin position="62"/>
        <end position="84"/>
    </location>
</feature>
<keyword evidence="3" id="KW-1185">Reference proteome</keyword>
<name>A0A3M0A496_9BACT</name>
<comment type="caution">
    <text evidence="2">The sequence shown here is derived from an EMBL/GenBank/DDBJ whole genome shotgun (WGS) entry which is preliminary data.</text>
</comment>
<dbReference type="RefSeq" id="WP_121940882.1">
    <property type="nucleotide sequence ID" value="NZ_CP137846.1"/>
</dbReference>
<protein>
    <submittedName>
        <fullName evidence="2">ABC-type transport system involved in multi-copper enzyme maturation permease subunit</fullName>
    </submittedName>
</protein>
<feature type="transmembrane region" description="Helical" evidence="1">
    <location>
        <begin position="536"/>
        <end position="561"/>
    </location>
</feature>
<evidence type="ECO:0000313" key="3">
    <source>
        <dbReference type="Proteomes" id="UP000267246"/>
    </source>
</evidence>
<organism evidence="2 3">
    <name type="scientific">Metamycoplasma subdolum</name>
    <dbReference type="NCBI Taxonomy" id="92407"/>
    <lineage>
        <taxon>Bacteria</taxon>
        <taxon>Bacillati</taxon>
        <taxon>Mycoplasmatota</taxon>
        <taxon>Mycoplasmoidales</taxon>
        <taxon>Metamycoplasmataceae</taxon>
        <taxon>Metamycoplasma</taxon>
    </lineage>
</organism>
<gene>
    <name evidence="2" type="ORF">JN00_0419</name>
</gene>
<keyword evidence="1" id="KW-1133">Transmembrane helix</keyword>
<dbReference type="Proteomes" id="UP000267246">
    <property type="component" value="Unassembled WGS sequence"/>
</dbReference>
<keyword evidence="1" id="KW-0472">Membrane</keyword>
<keyword evidence="1" id="KW-0812">Transmembrane</keyword>